<sequence length="168" mass="19448">MAVYSKLVFPFRALSFFSLYLALNMIFYDRKMIVGKYIFNRIRYANISSPSLPSLLIEKAKKNIEYFPDFDKYNDQIFTWCITGDVFLVFLFVCMILGFLTNKPSTNFVIGGLHFIAVVLCTHLITQRASFNFMICAVAFGILLPSLIEIFNLISILCFKNDYYVQSK</sequence>
<feature type="transmembrane region" description="Helical" evidence="1">
    <location>
        <begin position="131"/>
        <end position="159"/>
    </location>
</feature>
<feature type="transmembrane region" description="Helical" evidence="1">
    <location>
        <begin position="7"/>
        <end position="27"/>
    </location>
</feature>
<keyword evidence="1" id="KW-0472">Membrane</keyword>
<dbReference type="Pfam" id="PF14995">
    <property type="entry name" value="TMEM107"/>
    <property type="match status" value="1"/>
</dbReference>
<name>A0ABR2JTZ7_9EUKA</name>
<keyword evidence="1" id="KW-1133">Transmembrane helix</keyword>
<dbReference type="InterPro" id="IPR029248">
    <property type="entry name" value="TMEM107"/>
</dbReference>
<dbReference type="Proteomes" id="UP001470230">
    <property type="component" value="Unassembled WGS sequence"/>
</dbReference>
<accession>A0ABR2JTZ7</accession>
<organism evidence="2 3">
    <name type="scientific">Tritrichomonas musculus</name>
    <dbReference type="NCBI Taxonomy" id="1915356"/>
    <lineage>
        <taxon>Eukaryota</taxon>
        <taxon>Metamonada</taxon>
        <taxon>Parabasalia</taxon>
        <taxon>Tritrichomonadida</taxon>
        <taxon>Tritrichomonadidae</taxon>
        <taxon>Tritrichomonas</taxon>
    </lineage>
</organism>
<evidence type="ECO:0008006" key="4">
    <source>
        <dbReference type="Google" id="ProtNLM"/>
    </source>
</evidence>
<keyword evidence="3" id="KW-1185">Reference proteome</keyword>
<feature type="transmembrane region" description="Helical" evidence="1">
    <location>
        <begin position="77"/>
        <end position="100"/>
    </location>
</feature>
<gene>
    <name evidence="2" type="ORF">M9Y10_044991</name>
</gene>
<evidence type="ECO:0000313" key="2">
    <source>
        <dbReference type="EMBL" id="KAK8882349.1"/>
    </source>
</evidence>
<proteinExistence type="predicted"/>
<reference evidence="2 3" key="1">
    <citation type="submission" date="2024-04" db="EMBL/GenBank/DDBJ databases">
        <title>Tritrichomonas musculus Genome.</title>
        <authorList>
            <person name="Alves-Ferreira E."/>
            <person name="Grigg M."/>
            <person name="Lorenzi H."/>
            <person name="Galac M."/>
        </authorList>
    </citation>
    <scope>NUCLEOTIDE SEQUENCE [LARGE SCALE GENOMIC DNA]</scope>
    <source>
        <strain evidence="2 3">EAF2021</strain>
    </source>
</reference>
<evidence type="ECO:0000313" key="3">
    <source>
        <dbReference type="Proteomes" id="UP001470230"/>
    </source>
</evidence>
<dbReference type="EMBL" id="JAPFFF010000009">
    <property type="protein sequence ID" value="KAK8882349.1"/>
    <property type="molecule type" value="Genomic_DNA"/>
</dbReference>
<comment type="caution">
    <text evidence="2">The sequence shown here is derived from an EMBL/GenBank/DDBJ whole genome shotgun (WGS) entry which is preliminary data.</text>
</comment>
<evidence type="ECO:0000256" key="1">
    <source>
        <dbReference type="SAM" id="Phobius"/>
    </source>
</evidence>
<protein>
    <recommendedName>
        <fullName evidence="4">Transmembrane protein 107</fullName>
    </recommendedName>
</protein>
<keyword evidence="1" id="KW-0812">Transmembrane</keyword>
<feature type="transmembrane region" description="Helical" evidence="1">
    <location>
        <begin position="107"/>
        <end position="125"/>
    </location>
</feature>